<dbReference type="GO" id="GO:0005634">
    <property type="term" value="C:nucleus"/>
    <property type="evidence" value="ECO:0007669"/>
    <property type="project" value="UniProtKB-SubCell"/>
</dbReference>
<organism evidence="7">
    <name type="scientific">Anisakis simplex</name>
    <name type="common">Herring worm</name>
    <dbReference type="NCBI Taxonomy" id="6269"/>
    <lineage>
        <taxon>Eukaryota</taxon>
        <taxon>Metazoa</taxon>
        <taxon>Ecdysozoa</taxon>
        <taxon>Nematoda</taxon>
        <taxon>Chromadorea</taxon>
        <taxon>Rhabditida</taxon>
        <taxon>Spirurina</taxon>
        <taxon>Ascaridomorpha</taxon>
        <taxon>Ascaridoidea</taxon>
        <taxon>Anisakidae</taxon>
        <taxon>Anisakis</taxon>
        <taxon>Anisakis simplex complex</taxon>
    </lineage>
</organism>
<dbReference type="PROSITE" id="PS50013">
    <property type="entry name" value="CHROMO_2"/>
    <property type="match status" value="1"/>
</dbReference>
<dbReference type="SMART" id="SM00298">
    <property type="entry name" value="CHROMO"/>
    <property type="match status" value="1"/>
</dbReference>
<dbReference type="OrthoDB" id="433924at2759"/>
<reference evidence="7" key="1">
    <citation type="submission" date="2017-02" db="UniProtKB">
        <authorList>
            <consortium name="WormBaseParasite"/>
        </authorList>
    </citation>
    <scope>IDENTIFICATION</scope>
</reference>
<dbReference type="WBParaSite" id="ASIM_0001659901-mRNA-1">
    <property type="protein sequence ID" value="ASIM_0001659901-mRNA-1"/>
    <property type="gene ID" value="ASIM_0001659901"/>
</dbReference>
<evidence type="ECO:0000256" key="2">
    <source>
        <dbReference type="ARBA" id="ARBA00023242"/>
    </source>
</evidence>
<keyword evidence="6" id="KW-1185">Reference proteome</keyword>
<dbReference type="Gene3D" id="2.40.50.40">
    <property type="match status" value="1"/>
</dbReference>
<gene>
    <name evidence="5" type="ORF">ASIM_LOCUS16006</name>
</gene>
<sequence length="292" mass="32371">MSDESTEMSQESEMGRFTKTKSHKGSAQRASKKSPAVVEDMGADNGEEYIVEKILDKKIVKGAVYYFIKWKGYPIEECTWEPEENCESSKDLIREFEAQSKKRVRKRSPTSSEPNKRTKRILSESSDASGIEKNAGDNAEPTLDSREGENHEGVEENAITDSVDKADSEATTAVSKGEDNVPTANEDHSNAEPVSLEAARTQESVEQKSPATMPKAKCNDVIDLQDDEDLSDEDRKLGIMKGQKINTIIGLCNRGSSAELMALVRYVSGECELVPTRVLHVMDPRVCCYFTC</sequence>
<dbReference type="PRINTS" id="PR00504">
    <property type="entry name" value="CHROMODOMAIN"/>
</dbReference>
<evidence type="ECO:0000256" key="1">
    <source>
        <dbReference type="ARBA" id="ARBA00004123"/>
    </source>
</evidence>
<dbReference type="PROSITE" id="PS00598">
    <property type="entry name" value="CHROMO_1"/>
    <property type="match status" value="1"/>
</dbReference>
<evidence type="ECO:0000256" key="3">
    <source>
        <dbReference type="SAM" id="MobiDB-lite"/>
    </source>
</evidence>
<dbReference type="InterPro" id="IPR017984">
    <property type="entry name" value="Chromo_dom_subgr"/>
</dbReference>
<evidence type="ECO:0000259" key="4">
    <source>
        <dbReference type="PROSITE" id="PS50013"/>
    </source>
</evidence>
<feature type="compositionally biased region" description="Basic residues" evidence="3">
    <location>
        <begin position="18"/>
        <end position="32"/>
    </location>
</feature>
<proteinExistence type="predicted"/>
<dbReference type="InterPro" id="IPR016197">
    <property type="entry name" value="Chromo-like_dom_sf"/>
</dbReference>
<comment type="subcellular location">
    <subcellularLocation>
        <location evidence="1">Nucleus</location>
    </subcellularLocation>
</comment>
<protein>
    <submittedName>
        <fullName evidence="7">Chromo domain-containing protein</fullName>
    </submittedName>
</protein>
<evidence type="ECO:0000313" key="7">
    <source>
        <dbReference type="WBParaSite" id="ASIM_0001659901-mRNA-1"/>
    </source>
</evidence>
<feature type="region of interest" description="Disordered" evidence="3">
    <location>
        <begin position="97"/>
        <end position="213"/>
    </location>
</feature>
<accession>A0A0M3K6K8</accession>
<dbReference type="InterPro" id="IPR051219">
    <property type="entry name" value="Heterochromatin_chromo-domain"/>
</dbReference>
<dbReference type="SUPFAM" id="SSF54160">
    <property type="entry name" value="Chromo domain-like"/>
    <property type="match status" value="1"/>
</dbReference>
<feature type="compositionally biased region" description="Basic and acidic residues" evidence="3">
    <location>
        <begin position="143"/>
        <end position="154"/>
    </location>
</feature>
<feature type="domain" description="Chromo" evidence="4">
    <location>
        <begin position="49"/>
        <end position="108"/>
    </location>
</feature>
<name>A0A0M3K6K8_ANISI</name>
<dbReference type="Proteomes" id="UP000267096">
    <property type="component" value="Unassembled WGS sequence"/>
</dbReference>
<dbReference type="AlphaFoldDB" id="A0A0M3K6K8"/>
<dbReference type="InterPro" id="IPR023779">
    <property type="entry name" value="Chromodomain_CS"/>
</dbReference>
<dbReference type="InterPro" id="IPR000953">
    <property type="entry name" value="Chromo/chromo_shadow_dom"/>
</dbReference>
<dbReference type="InterPro" id="IPR023780">
    <property type="entry name" value="Chromo_domain"/>
</dbReference>
<dbReference type="Pfam" id="PF00385">
    <property type="entry name" value="Chromo"/>
    <property type="match status" value="1"/>
</dbReference>
<reference evidence="5 6" key="2">
    <citation type="submission" date="2018-11" db="EMBL/GenBank/DDBJ databases">
        <authorList>
            <consortium name="Pathogen Informatics"/>
        </authorList>
    </citation>
    <scope>NUCLEOTIDE SEQUENCE [LARGE SCALE GENOMIC DNA]</scope>
</reference>
<feature type="compositionally biased region" description="Polar residues" evidence="3">
    <location>
        <begin position="201"/>
        <end position="210"/>
    </location>
</feature>
<dbReference type="EMBL" id="UYRR01032731">
    <property type="protein sequence ID" value="VDK56628.1"/>
    <property type="molecule type" value="Genomic_DNA"/>
</dbReference>
<dbReference type="CDD" id="cd00024">
    <property type="entry name" value="CD_CSD"/>
    <property type="match status" value="1"/>
</dbReference>
<evidence type="ECO:0000313" key="6">
    <source>
        <dbReference type="Proteomes" id="UP000267096"/>
    </source>
</evidence>
<evidence type="ECO:0000313" key="5">
    <source>
        <dbReference type="EMBL" id="VDK56628.1"/>
    </source>
</evidence>
<dbReference type="PANTHER" id="PTHR22812">
    <property type="entry name" value="CHROMOBOX PROTEIN"/>
    <property type="match status" value="1"/>
</dbReference>
<feature type="region of interest" description="Disordered" evidence="3">
    <location>
        <begin position="1"/>
        <end position="42"/>
    </location>
</feature>
<keyword evidence="2" id="KW-0539">Nucleus</keyword>